<sequence length="131" mass="14283">MDGALIPRVDMPICLKSILLWLIPALSSIAAHAQPVDPAIQCGSSDARIARKQAELPGGIVRALPGRMADPGEPFLRTDVIGPEQERLPWMRLICGYPTSDGYVVRWERGGRGYGVGDTRFRKTPTGFVPD</sequence>
<accession>A0ABV2NF94</accession>
<evidence type="ECO:0000313" key="3">
    <source>
        <dbReference type="Proteomes" id="UP001549119"/>
    </source>
</evidence>
<proteinExistence type="predicted"/>
<feature type="chain" id="PRO_5046436123" evidence="1">
    <location>
        <begin position="34"/>
        <end position="131"/>
    </location>
</feature>
<evidence type="ECO:0000256" key="1">
    <source>
        <dbReference type="SAM" id="SignalP"/>
    </source>
</evidence>
<organism evidence="2 3">
    <name type="scientific">Methylobacterium radiotolerans</name>
    <dbReference type="NCBI Taxonomy" id="31998"/>
    <lineage>
        <taxon>Bacteria</taxon>
        <taxon>Pseudomonadati</taxon>
        <taxon>Pseudomonadota</taxon>
        <taxon>Alphaproteobacteria</taxon>
        <taxon>Hyphomicrobiales</taxon>
        <taxon>Methylobacteriaceae</taxon>
        <taxon>Methylobacterium</taxon>
    </lineage>
</organism>
<evidence type="ECO:0000313" key="2">
    <source>
        <dbReference type="EMBL" id="MET3865095.1"/>
    </source>
</evidence>
<feature type="signal peptide" evidence="1">
    <location>
        <begin position="1"/>
        <end position="33"/>
    </location>
</feature>
<name>A0ABV2NF94_9HYPH</name>
<protein>
    <submittedName>
        <fullName evidence="2">Uncharacterized protein</fullName>
    </submittedName>
</protein>
<keyword evidence="1" id="KW-0732">Signal</keyword>
<keyword evidence="3" id="KW-1185">Reference proteome</keyword>
<reference evidence="2 3" key="1">
    <citation type="submission" date="2024-06" db="EMBL/GenBank/DDBJ databases">
        <title>Genomics of switchgrass bacterial isolates.</title>
        <authorList>
            <person name="Shade A."/>
        </authorList>
    </citation>
    <scope>NUCLEOTIDE SEQUENCE [LARGE SCALE GENOMIC DNA]</scope>
    <source>
        <strain evidence="2 3">PvP084</strain>
    </source>
</reference>
<gene>
    <name evidence="2" type="ORF">ABIC20_002404</name>
</gene>
<dbReference type="RefSeq" id="WP_071000407.1">
    <property type="nucleotide sequence ID" value="NZ_CP090579.1"/>
</dbReference>
<dbReference type="EMBL" id="JBEPNW010000002">
    <property type="protein sequence ID" value="MET3865095.1"/>
    <property type="molecule type" value="Genomic_DNA"/>
</dbReference>
<dbReference type="Proteomes" id="UP001549119">
    <property type="component" value="Unassembled WGS sequence"/>
</dbReference>
<comment type="caution">
    <text evidence="2">The sequence shown here is derived from an EMBL/GenBank/DDBJ whole genome shotgun (WGS) entry which is preliminary data.</text>
</comment>